<dbReference type="Proteomes" id="UP000017246">
    <property type="component" value="Unassembled WGS sequence"/>
</dbReference>
<sequence>MELLEGWIEIDDEDVAQCRGLADGKEGEVEESSGKWIRVTPTSPLNMTSTSPSSSLAPCSPAASSPAGAAPSAGAGAGADDGAARIWSADYDSTSIP</sequence>
<name>A0A068YAS5_ECHMU</name>
<feature type="compositionally biased region" description="Low complexity" evidence="1">
    <location>
        <begin position="51"/>
        <end position="80"/>
    </location>
</feature>
<dbReference type="EMBL" id="LN901763">
    <property type="protein sequence ID" value="CDS39318.1"/>
    <property type="molecule type" value="Genomic_DNA"/>
</dbReference>
<evidence type="ECO:0000313" key="2">
    <source>
        <dbReference type="EMBL" id="CDS39318.1"/>
    </source>
</evidence>
<feature type="region of interest" description="Disordered" evidence="1">
    <location>
        <begin position="39"/>
        <end position="80"/>
    </location>
</feature>
<evidence type="ECO:0000256" key="1">
    <source>
        <dbReference type="SAM" id="MobiDB-lite"/>
    </source>
</evidence>
<organism evidence="2 3">
    <name type="scientific">Echinococcus multilocularis</name>
    <name type="common">Fox tapeworm</name>
    <dbReference type="NCBI Taxonomy" id="6211"/>
    <lineage>
        <taxon>Eukaryota</taxon>
        <taxon>Metazoa</taxon>
        <taxon>Spiralia</taxon>
        <taxon>Lophotrochozoa</taxon>
        <taxon>Platyhelminthes</taxon>
        <taxon>Cestoda</taxon>
        <taxon>Eucestoda</taxon>
        <taxon>Cyclophyllidea</taxon>
        <taxon>Taeniidae</taxon>
        <taxon>Echinococcus</taxon>
    </lineage>
</organism>
<reference evidence="2" key="2">
    <citation type="submission" date="2015-11" db="EMBL/GenBank/DDBJ databases">
        <authorList>
            <person name="Zhang Y."/>
            <person name="Guo Z."/>
        </authorList>
    </citation>
    <scope>NUCLEOTIDE SEQUENCE</scope>
</reference>
<dbReference type="AlphaFoldDB" id="A0A068YAS5"/>
<evidence type="ECO:0000313" key="3">
    <source>
        <dbReference type="Proteomes" id="UP000017246"/>
    </source>
</evidence>
<accession>A0A068YAS5</accession>
<protein>
    <submittedName>
        <fullName evidence="2">Uncharacterized protein</fullName>
    </submittedName>
</protein>
<proteinExistence type="predicted"/>
<keyword evidence="3" id="KW-1185">Reference proteome</keyword>
<gene>
    <name evidence="2" type="ORF">EmuJ_000682200</name>
</gene>
<reference evidence="2" key="1">
    <citation type="journal article" date="2013" name="Nature">
        <title>The genomes of four tapeworm species reveal adaptations to parasitism.</title>
        <authorList>
            <person name="Tsai I.J."/>
            <person name="Zarowiecki M."/>
            <person name="Holroyd N."/>
            <person name="Garciarrubio A."/>
            <person name="Sanchez-Flores A."/>
            <person name="Brooks K.L."/>
            <person name="Tracey A."/>
            <person name="Bobes R.J."/>
            <person name="Fragoso G."/>
            <person name="Sciutto E."/>
            <person name="Aslett M."/>
            <person name="Beasley H."/>
            <person name="Bennett H.M."/>
            <person name="Cai J."/>
            <person name="Camicia F."/>
            <person name="Clark R."/>
            <person name="Cucher M."/>
            <person name="De Silva N."/>
            <person name="Day T.A."/>
            <person name="Deplazes P."/>
            <person name="Estrada K."/>
            <person name="Fernandez C."/>
            <person name="Holland P.W."/>
            <person name="Hou J."/>
            <person name="Hu S."/>
            <person name="Huckvale T."/>
            <person name="Hung S.S."/>
            <person name="Kamenetzky L."/>
            <person name="Keane J.A."/>
            <person name="Kiss F."/>
            <person name="Koziol U."/>
            <person name="Lambert O."/>
            <person name="Liu K."/>
            <person name="Luo X."/>
            <person name="Luo Y."/>
            <person name="Macchiaroli N."/>
            <person name="Nichol S."/>
            <person name="Paps J."/>
            <person name="Parkinson J."/>
            <person name="Pouchkina-Stantcheva N."/>
            <person name="Riddiford N."/>
            <person name="Rosenzvit M."/>
            <person name="Salinas G."/>
            <person name="Wasmuth J.D."/>
            <person name="Zamanian M."/>
            <person name="Zheng Y."/>
            <person name="Cai X."/>
            <person name="Soberon X."/>
            <person name="Olson P.D."/>
            <person name="Laclette J.P."/>
            <person name="Brehm K."/>
            <person name="Berriman M."/>
            <person name="Garciarrubio A."/>
            <person name="Bobes R.J."/>
            <person name="Fragoso G."/>
            <person name="Sanchez-Flores A."/>
            <person name="Estrada K."/>
            <person name="Cevallos M.A."/>
            <person name="Morett E."/>
            <person name="Gonzalez V."/>
            <person name="Portillo T."/>
            <person name="Ochoa-Leyva A."/>
            <person name="Jose M.V."/>
            <person name="Sciutto E."/>
            <person name="Landa A."/>
            <person name="Jimenez L."/>
            <person name="Valdes V."/>
            <person name="Carrero J.C."/>
            <person name="Larralde C."/>
            <person name="Morales-Montor J."/>
            <person name="Limon-Lason J."/>
            <person name="Soberon X."/>
            <person name="Laclette J.P."/>
        </authorList>
    </citation>
    <scope>NUCLEOTIDE SEQUENCE [LARGE SCALE GENOMIC DNA]</scope>
</reference>
<feature type="compositionally biased region" description="Polar residues" evidence="1">
    <location>
        <begin position="40"/>
        <end position="50"/>
    </location>
</feature>